<dbReference type="Pfam" id="PF08240">
    <property type="entry name" value="ADH_N"/>
    <property type="match status" value="1"/>
</dbReference>
<organism evidence="4 6">
    <name type="scientific">Saliniramus fredricksonii</name>
    <dbReference type="NCBI Taxonomy" id="1653334"/>
    <lineage>
        <taxon>Bacteria</taxon>
        <taxon>Pseudomonadati</taxon>
        <taxon>Pseudomonadota</taxon>
        <taxon>Alphaproteobacteria</taxon>
        <taxon>Hyphomicrobiales</taxon>
        <taxon>Salinarimonadaceae</taxon>
        <taxon>Saliniramus</taxon>
    </lineage>
</organism>
<dbReference type="GO" id="GO:0003960">
    <property type="term" value="F:quinone reductase (NADPH) activity"/>
    <property type="evidence" value="ECO:0007669"/>
    <property type="project" value="UniProtKB-EC"/>
</dbReference>
<evidence type="ECO:0000256" key="1">
    <source>
        <dbReference type="ARBA" id="ARBA00022857"/>
    </source>
</evidence>
<name>A0A0P7ZVI5_9HYPH</name>
<dbReference type="GO" id="GO:0070402">
    <property type="term" value="F:NADPH binding"/>
    <property type="evidence" value="ECO:0007669"/>
    <property type="project" value="TreeGrafter"/>
</dbReference>
<proteinExistence type="predicted"/>
<dbReference type="SMART" id="SM00829">
    <property type="entry name" value="PKS_ER"/>
    <property type="match status" value="1"/>
</dbReference>
<keyword evidence="7" id="KW-1185">Reference proteome</keyword>
<dbReference type="Pfam" id="PF00107">
    <property type="entry name" value="ADH_zinc_N"/>
    <property type="match status" value="1"/>
</dbReference>
<dbReference type="PANTHER" id="PTHR48106">
    <property type="entry name" value="QUINONE OXIDOREDUCTASE PIG3-RELATED"/>
    <property type="match status" value="1"/>
</dbReference>
<dbReference type="EC" id="1.6.5.5" evidence="4"/>
<dbReference type="Gene3D" id="3.40.50.720">
    <property type="entry name" value="NAD(P)-binding Rossmann-like Domain"/>
    <property type="match status" value="1"/>
</dbReference>
<dbReference type="InterPro" id="IPR013154">
    <property type="entry name" value="ADH-like_N"/>
</dbReference>
<protein>
    <submittedName>
        <fullName evidence="5">NADPH2:quinone reductase</fullName>
    </submittedName>
    <submittedName>
        <fullName evidence="4">Zn-binding dehydrogenase</fullName>
        <ecNumber evidence="4">1.6.5.5</ecNumber>
    </submittedName>
</protein>
<keyword evidence="2 4" id="KW-0560">Oxidoreductase</keyword>
<keyword evidence="1" id="KW-0521">NADP</keyword>
<evidence type="ECO:0000256" key="2">
    <source>
        <dbReference type="ARBA" id="ARBA00023002"/>
    </source>
</evidence>
<dbReference type="InterPro" id="IPR013149">
    <property type="entry name" value="ADH-like_C"/>
</dbReference>
<dbReference type="Proteomes" id="UP000050497">
    <property type="component" value="Unassembled WGS sequence"/>
</dbReference>
<dbReference type="InterPro" id="IPR036291">
    <property type="entry name" value="NAD(P)-bd_dom_sf"/>
</dbReference>
<dbReference type="SUPFAM" id="SSF51735">
    <property type="entry name" value="NAD(P)-binding Rossmann-fold domains"/>
    <property type="match status" value="1"/>
</dbReference>
<dbReference type="PANTHER" id="PTHR48106:SF8">
    <property type="entry name" value="OS02G0805600 PROTEIN"/>
    <property type="match status" value="1"/>
</dbReference>
<evidence type="ECO:0000313" key="6">
    <source>
        <dbReference type="Proteomes" id="UP000050497"/>
    </source>
</evidence>
<comment type="caution">
    <text evidence="4">The sequence shown here is derived from an EMBL/GenBank/DDBJ whole genome shotgun (WGS) entry which is preliminary data.</text>
</comment>
<evidence type="ECO:0000313" key="5">
    <source>
        <dbReference type="EMBL" id="SCC81671.1"/>
    </source>
</evidence>
<dbReference type="InterPro" id="IPR011032">
    <property type="entry name" value="GroES-like_sf"/>
</dbReference>
<dbReference type="InterPro" id="IPR020843">
    <property type="entry name" value="ER"/>
</dbReference>
<reference evidence="5 7" key="2">
    <citation type="submission" date="2016-08" db="EMBL/GenBank/DDBJ databases">
        <authorList>
            <person name="Varghese N."/>
            <person name="Submissions Spin"/>
        </authorList>
    </citation>
    <scope>NUCLEOTIDE SEQUENCE [LARGE SCALE GENOMIC DNA]</scope>
    <source>
        <strain evidence="5 7">HL-109</strain>
    </source>
</reference>
<accession>A0A0P7ZVI5</accession>
<dbReference type="Gene3D" id="3.90.180.10">
    <property type="entry name" value="Medium-chain alcohol dehydrogenases, catalytic domain"/>
    <property type="match status" value="1"/>
</dbReference>
<evidence type="ECO:0000259" key="3">
    <source>
        <dbReference type="SMART" id="SM00829"/>
    </source>
</evidence>
<dbReference type="Proteomes" id="UP000182800">
    <property type="component" value="Unassembled WGS sequence"/>
</dbReference>
<evidence type="ECO:0000313" key="7">
    <source>
        <dbReference type="Proteomes" id="UP000182800"/>
    </source>
</evidence>
<feature type="domain" description="Enoyl reductase (ER)" evidence="3">
    <location>
        <begin position="12"/>
        <end position="324"/>
    </location>
</feature>
<sequence length="326" mass="34296">MMGATMQAAYVGEDGLEIGDVPRPEPKPQEILVRVRTAALNRADLAVASGAAHGAMGGRGTVPGLEFAGEVAALGSHVTGWKVGDRVMCSGAGGYAEYAVTDHLRALPIPEGFAFDRAATLPLALQTMHNALVENGGMSAGDSVLILGASSGVGLMGQQIARHLGARVVIGSSTDDARRAKLTEFGAHHAIDTSEADWPEQVRALTDGGVDLIIDQISGPLVTPAMQAAAVRGRIVNVGRLGGSTTEFDCDLHALKRIRYIGVTFRTRSIEEIRAIVAGVKRDLWPVICDGTLHLPIDRSFALAEAGAALEHMRANRHFGKILLHP</sequence>
<dbReference type="EMBL" id="FMBM01000002">
    <property type="protein sequence ID" value="SCC81671.1"/>
    <property type="molecule type" value="Genomic_DNA"/>
</dbReference>
<evidence type="ECO:0000313" key="4">
    <source>
        <dbReference type="EMBL" id="KPQ08726.1"/>
    </source>
</evidence>
<reference evidence="4 6" key="1">
    <citation type="submission" date="2015-09" db="EMBL/GenBank/DDBJ databases">
        <title>Identification and resolution of microdiversity through metagenomic sequencing of parallel consortia.</title>
        <authorList>
            <person name="Nelson W.C."/>
            <person name="Romine M.F."/>
            <person name="Lindemann S.R."/>
        </authorList>
    </citation>
    <scope>NUCLEOTIDE SEQUENCE [LARGE SCALE GENOMIC DNA]</scope>
    <source>
        <strain evidence="4">HL-109</strain>
    </source>
</reference>
<dbReference type="EMBL" id="LJSX01000042">
    <property type="protein sequence ID" value="KPQ08726.1"/>
    <property type="molecule type" value="Genomic_DNA"/>
</dbReference>
<gene>
    <name evidence="5" type="ORF">GA0071312_2630</name>
    <name evidence="4" type="ORF">HLUCCO17_17225</name>
</gene>
<dbReference type="STRING" id="1653334.GA0071312_2630"/>
<dbReference type="SUPFAM" id="SSF50129">
    <property type="entry name" value="GroES-like"/>
    <property type="match status" value="1"/>
</dbReference>
<dbReference type="AlphaFoldDB" id="A0A0P7ZVI5"/>